<sequence>MLKTQIQIFYSVFNDWCLDSQYVSSWIHIANNKIIFYLIISLIVFFKYLNSKKLYNTIWRSHHYSAEGASRKRSISWFIFLFQDAKKKEDLKKKKIIFLIAFTITVLIHVVSNQTQRKADPNMYPISSS</sequence>
<feature type="transmembrane region" description="Helical" evidence="1">
    <location>
        <begin position="96"/>
        <end position="112"/>
    </location>
</feature>
<dbReference type="Proteomes" id="UP000276133">
    <property type="component" value="Unassembled WGS sequence"/>
</dbReference>
<proteinExistence type="predicted"/>
<name>A0A3M7SDA2_BRAPC</name>
<protein>
    <submittedName>
        <fullName evidence="2">Uncharacterized protein</fullName>
    </submittedName>
</protein>
<reference evidence="2 3" key="1">
    <citation type="journal article" date="2018" name="Sci. Rep.">
        <title>Genomic signatures of local adaptation to the degree of environmental predictability in rotifers.</title>
        <authorList>
            <person name="Franch-Gras L."/>
            <person name="Hahn C."/>
            <person name="Garcia-Roger E.M."/>
            <person name="Carmona M.J."/>
            <person name="Serra M."/>
            <person name="Gomez A."/>
        </authorList>
    </citation>
    <scope>NUCLEOTIDE SEQUENCE [LARGE SCALE GENOMIC DNA]</scope>
    <source>
        <strain evidence="2">HYR1</strain>
    </source>
</reference>
<keyword evidence="1" id="KW-0812">Transmembrane</keyword>
<accession>A0A3M7SDA2</accession>
<comment type="caution">
    <text evidence="2">The sequence shown here is derived from an EMBL/GenBank/DDBJ whole genome shotgun (WGS) entry which is preliminary data.</text>
</comment>
<dbReference type="AlphaFoldDB" id="A0A3M7SDA2"/>
<keyword evidence="3" id="KW-1185">Reference proteome</keyword>
<gene>
    <name evidence="2" type="ORF">BpHYR1_008344</name>
</gene>
<keyword evidence="1" id="KW-1133">Transmembrane helix</keyword>
<evidence type="ECO:0000313" key="2">
    <source>
        <dbReference type="EMBL" id="RNA33518.1"/>
    </source>
</evidence>
<evidence type="ECO:0000313" key="3">
    <source>
        <dbReference type="Proteomes" id="UP000276133"/>
    </source>
</evidence>
<evidence type="ECO:0000256" key="1">
    <source>
        <dbReference type="SAM" id="Phobius"/>
    </source>
</evidence>
<keyword evidence="1" id="KW-0472">Membrane</keyword>
<feature type="transmembrane region" description="Helical" evidence="1">
    <location>
        <begin position="34"/>
        <end position="50"/>
    </location>
</feature>
<organism evidence="2 3">
    <name type="scientific">Brachionus plicatilis</name>
    <name type="common">Marine rotifer</name>
    <name type="synonym">Brachionus muelleri</name>
    <dbReference type="NCBI Taxonomy" id="10195"/>
    <lineage>
        <taxon>Eukaryota</taxon>
        <taxon>Metazoa</taxon>
        <taxon>Spiralia</taxon>
        <taxon>Gnathifera</taxon>
        <taxon>Rotifera</taxon>
        <taxon>Eurotatoria</taxon>
        <taxon>Monogononta</taxon>
        <taxon>Pseudotrocha</taxon>
        <taxon>Ploima</taxon>
        <taxon>Brachionidae</taxon>
        <taxon>Brachionus</taxon>
    </lineage>
</organism>
<dbReference type="EMBL" id="REGN01001625">
    <property type="protein sequence ID" value="RNA33518.1"/>
    <property type="molecule type" value="Genomic_DNA"/>
</dbReference>